<feature type="compositionally biased region" description="Basic and acidic residues" evidence="1">
    <location>
        <begin position="1"/>
        <end position="11"/>
    </location>
</feature>
<evidence type="ECO:0000313" key="3">
    <source>
        <dbReference type="Proteomes" id="UP000757435"/>
    </source>
</evidence>
<reference evidence="2" key="2">
    <citation type="journal article" date="2022" name="Microbiol. Resour. Announc.">
        <title>Metagenome Sequencing to Explore Phylogenomics of Terrestrial Cyanobacteria.</title>
        <authorList>
            <person name="Ward R.D."/>
            <person name="Stajich J.E."/>
            <person name="Johansen J.R."/>
            <person name="Huntemann M."/>
            <person name="Clum A."/>
            <person name="Foster B."/>
            <person name="Foster B."/>
            <person name="Roux S."/>
            <person name="Palaniappan K."/>
            <person name="Varghese N."/>
            <person name="Mukherjee S."/>
            <person name="Reddy T.B.K."/>
            <person name="Daum C."/>
            <person name="Copeland A."/>
            <person name="Chen I.A."/>
            <person name="Ivanova N.N."/>
            <person name="Kyrpides N.C."/>
            <person name="Shapiro N."/>
            <person name="Eloe-Fadrosh E.A."/>
            <person name="Pietrasiak N."/>
        </authorList>
    </citation>
    <scope>NUCLEOTIDE SEQUENCE</scope>
    <source>
        <strain evidence="2">UHER 2000/2452</strain>
    </source>
</reference>
<dbReference type="Proteomes" id="UP000757435">
    <property type="component" value="Unassembled WGS sequence"/>
</dbReference>
<name>A0A951QDM0_9CYAN</name>
<protein>
    <submittedName>
        <fullName evidence="2">Uncharacterized protein</fullName>
    </submittedName>
</protein>
<proteinExistence type="predicted"/>
<feature type="region of interest" description="Disordered" evidence="1">
    <location>
        <begin position="1"/>
        <end position="23"/>
    </location>
</feature>
<gene>
    <name evidence="2" type="ORF">KME15_14105</name>
</gene>
<accession>A0A951QDM0</accession>
<reference evidence="2" key="1">
    <citation type="submission" date="2021-05" db="EMBL/GenBank/DDBJ databases">
        <authorList>
            <person name="Pietrasiak N."/>
            <person name="Ward R."/>
            <person name="Stajich J.E."/>
            <person name="Kurbessoian T."/>
        </authorList>
    </citation>
    <scope>NUCLEOTIDE SEQUENCE</scope>
    <source>
        <strain evidence="2">UHER 2000/2452</strain>
    </source>
</reference>
<evidence type="ECO:0000256" key="1">
    <source>
        <dbReference type="SAM" id="MobiDB-lite"/>
    </source>
</evidence>
<dbReference type="AlphaFoldDB" id="A0A951QDM0"/>
<evidence type="ECO:0000313" key="2">
    <source>
        <dbReference type="EMBL" id="MBW4659805.1"/>
    </source>
</evidence>
<dbReference type="EMBL" id="JAHHHD010000015">
    <property type="protein sequence ID" value="MBW4659805.1"/>
    <property type="molecule type" value="Genomic_DNA"/>
</dbReference>
<comment type="caution">
    <text evidence="2">The sequence shown here is derived from an EMBL/GenBank/DDBJ whole genome shotgun (WGS) entry which is preliminary data.</text>
</comment>
<organism evidence="2 3">
    <name type="scientific">Drouetiella hepatica Uher 2000/2452</name>
    <dbReference type="NCBI Taxonomy" id="904376"/>
    <lineage>
        <taxon>Bacteria</taxon>
        <taxon>Bacillati</taxon>
        <taxon>Cyanobacteriota</taxon>
        <taxon>Cyanophyceae</taxon>
        <taxon>Oculatellales</taxon>
        <taxon>Oculatellaceae</taxon>
        <taxon>Drouetiella</taxon>
    </lineage>
</organism>
<sequence length="82" mass="9334">MTEDFLSDRPDSNSLPPSELQYSRGDRESVRLIVVSSRTGVITMIHTLHLKAVANADEWSDLQPEPMTGKWMSVVTKYIRLE</sequence>